<dbReference type="Proteomes" id="UP000600918">
    <property type="component" value="Unassembled WGS sequence"/>
</dbReference>
<gene>
    <name evidence="1" type="ORF">H0235_016122</name>
</gene>
<dbReference type="EMBL" id="JACSDY010000019">
    <property type="protein sequence ID" value="KAF7398114.1"/>
    <property type="molecule type" value="Genomic_DNA"/>
</dbReference>
<comment type="caution">
    <text evidence="1">The sequence shown here is derived from an EMBL/GenBank/DDBJ whole genome shotgun (WGS) entry which is preliminary data.</text>
</comment>
<name>A0A834K463_VESPE</name>
<dbReference type="AlphaFoldDB" id="A0A834K463"/>
<keyword evidence="2" id="KW-1185">Reference proteome</keyword>
<sequence>MSKHRSTRSAHAPVKWRSGDTLPLVKRYKRIDFHSASSLVTNFHYSHRKLKLEILTSQWQHITTLYQTFRVEPIGGAQGCGPLSGLQSPQTSPFRFPSYIIIALEFIIISTALSQAVDSPSPWGDIEISTGCHRSDC</sequence>
<organism evidence="1 2">
    <name type="scientific">Vespula pensylvanica</name>
    <name type="common">Western yellow jacket</name>
    <name type="synonym">Wasp</name>
    <dbReference type="NCBI Taxonomy" id="30213"/>
    <lineage>
        <taxon>Eukaryota</taxon>
        <taxon>Metazoa</taxon>
        <taxon>Ecdysozoa</taxon>
        <taxon>Arthropoda</taxon>
        <taxon>Hexapoda</taxon>
        <taxon>Insecta</taxon>
        <taxon>Pterygota</taxon>
        <taxon>Neoptera</taxon>
        <taxon>Endopterygota</taxon>
        <taxon>Hymenoptera</taxon>
        <taxon>Apocrita</taxon>
        <taxon>Aculeata</taxon>
        <taxon>Vespoidea</taxon>
        <taxon>Vespidae</taxon>
        <taxon>Vespinae</taxon>
        <taxon>Vespula</taxon>
    </lineage>
</organism>
<protein>
    <submittedName>
        <fullName evidence="1">Uncharacterized protein</fullName>
    </submittedName>
</protein>
<evidence type="ECO:0000313" key="2">
    <source>
        <dbReference type="Proteomes" id="UP000600918"/>
    </source>
</evidence>
<reference evidence="1" key="1">
    <citation type="journal article" date="2020" name="G3 (Bethesda)">
        <title>High-Quality Assemblies for Three Invasive Social Wasps from the &lt;i&gt;Vespula&lt;/i&gt; Genus.</title>
        <authorList>
            <person name="Harrop T.W.R."/>
            <person name="Guhlin J."/>
            <person name="McLaughlin G.M."/>
            <person name="Permina E."/>
            <person name="Stockwell P."/>
            <person name="Gilligan J."/>
            <person name="Le Lec M.F."/>
            <person name="Gruber M.A.M."/>
            <person name="Quinn O."/>
            <person name="Lovegrove M."/>
            <person name="Duncan E.J."/>
            <person name="Remnant E.J."/>
            <person name="Van Eeckhoven J."/>
            <person name="Graham B."/>
            <person name="Knapp R.A."/>
            <person name="Langford K.W."/>
            <person name="Kronenberg Z."/>
            <person name="Press M.O."/>
            <person name="Eacker S.M."/>
            <person name="Wilson-Rankin E.E."/>
            <person name="Purcell J."/>
            <person name="Lester P.J."/>
            <person name="Dearden P.K."/>
        </authorList>
    </citation>
    <scope>NUCLEOTIDE SEQUENCE</scope>
    <source>
        <strain evidence="1">Volc-1</strain>
    </source>
</reference>
<proteinExistence type="predicted"/>
<accession>A0A834K463</accession>
<evidence type="ECO:0000313" key="1">
    <source>
        <dbReference type="EMBL" id="KAF7398114.1"/>
    </source>
</evidence>